<keyword evidence="3" id="KW-0326">Glycosidase</keyword>
<proteinExistence type="inferred from homology"/>
<sequence>MFKINQSKKTKIRVMLILGLILVWYIADLYVKPLLSDNYSIQGIDVSHYQGRIDWPQVNRQLFPFAIAKATGGETYVDPEFHINWHGMRENGLIRGAYHFFYAADDPQKQALKYLSVVGEWNPADLPPILDIEITDNMNGVAIRERSLVWLNIVEKETQRRPIIYTNSFFSKTYLNDPRLARFPLWIAQYSAELSVLPEPWKDKGTCRNTWCLWQHSQNGKVTGVNAPVDLNHFNGNLPSLKKFIRDSHQ</sequence>
<dbReference type="InterPro" id="IPR018077">
    <property type="entry name" value="Glyco_hydro_fam25_subgr"/>
</dbReference>
<keyword evidence="4" id="KW-1133">Transmembrane helix</keyword>
<keyword evidence="4" id="KW-0812">Transmembrane</keyword>
<keyword evidence="2" id="KW-0378">Hydrolase</keyword>
<evidence type="ECO:0000313" key="5">
    <source>
        <dbReference type="EMBL" id="MCL1124971.1"/>
    </source>
</evidence>
<dbReference type="EMBL" id="JAKIKS010000036">
    <property type="protein sequence ID" value="MCL1124971.1"/>
    <property type="molecule type" value="Genomic_DNA"/>
</dbReference>
<organism evidence="5 6">
    <name type="scientific">Shewanella surugensis</name>
    <dbReference type="NCBI Taxonomy" id="212020"/>
    <lineage>
        <taxon>Bacteria</taxon>
        <taxon>Pseudomonadati</taxon>
        <taxon>Pseudomonadota</taxon>
        <taxon>Gammaproteobacteria</taxon>
        <taxon>Alteromonadales</taxon>
        <taxon>Shewanellaceae</taxon>
        <taxon>Shewanella</taxon>
    </lineage>
</organism>
<dbReference type="Gene3D" id="3.20.20.80">
    <property type="entry name" value="Glycosidases"/>
    <property type="match status" value="1"/>
</dbReference>
<dbReference type="Pfam" id="PF01183">
    <property type="entry name" value="Glyco_hydro_25"/>
    <property type="match status" value="1"/>
</dbReference>
<protein>
    <recommendedName>
        <fullName evidence="7">Lysozyme</fullName>
    </recommendedName>
</protein>
<reference evidence="5 6" key="1">
    <citation type="submission" date="2022-01" db="EMBL/GenBank/DDBJ databases">
        <title>Whole genome-based taxonomy of the Shewanellaceae.</title>
        <authorList>
            <person name="Martin-Rodriguez A.J."/>
        </authorList>
    </citation>
    <scope>NUCLEOTIDE SEQUENCE [LARGE SCALE GENOMIC DNA]</scope>
    <source>
        <strain evidence="5 6">DSM 17177</strain>
    </source>
</reference>
<keyword evidence="6" id="KW-1185">Reference proteome</keyword>
<comment type="similarity">
    <text evidence="1">Belongs to the glycosyl hydrolase 25 family.</text>
</comment>
<keyword evidence="4" id="KW-0472">Membrane</keyword>
<dbReference type="SMART" id="SM00641">
    <property type="entry name" value="Glyco_25"/>
    <property type="match status" value="1"/>
</dbReference>
<evidence type="ECO:0000256" key="1">
    <source>
        <dbReference type="ARBA" id="ARBA00010646"/>
    </source>
</evidence>
<comment type="caution">
    <text evidence="5">The sequence shown here is derived from an EMBL/GenBank/DDBJ whole genome shotgun (WGS) entry which is preliminary data.</text>
</comment>
<evidence type="ECO:0000256" key="2">
    <source>
        <dbReference type="ARBA" id="ARBA00022801"/>
    </source>
</evidence>
<evidence type="ECO:0000313" key="6">
    <source>
        <dbReference type="Proteomes" id="UP001203423"/>
    </source>
</evidence>
<accession>A0ABT0LCR7</accession>
<dbReference type="InterPro" id="IPR002053">
    <property type="entry name" value="Glyco_hydro_25"/>
</dbReference>
<feature type="transmembrane region" description="Helical" evidence="4">
    <location>
        <begin position="12"/>
        <end position="31"/>
    </location>
</feature>
<dbReference type="RefSeq" id="WP_248940247.1">
    <property type="nucleotide sequence ID" value="NZ_JAKIKS010000036.1"/>
</dbReference>
<dbReference type="PROSITE" id="PS51904">
    <property type="entry name" value="GLYCOSYL_HYDROL_F25_2"/>
    <property type="match status" value="1"/>
</dbReference>
<dbReference type="PANTHER" id="PTHR34135:SF2">
    <property type="entry name" value="LYSOZYME"/>
    <property type="match status" value="1"/>
</dbReference>
<evidence type="ECO:0000256" key="3">
    <source>
        <dbReference type="ARBA" id="ARBA00023295"/>
    </source>
</evidence>
<dbReference type="InterPro" id="IPR017853">
    <property type="entry name" value="GH"/>
</dbReference>
<dbReference type="Proteomes" id="UP001203423">
    <property type="component" value="Unassembled WGS sequence"/>
</dbReference>
<dbReference type="PANTHER" id="PTHR34135">
    <property type="entry name" value="LYSOZYME"/>
    <property type="match status" value="1"/>
</dbReference>
<evidence type="ECO:0000256" key="4">
    <source>
        <dbReference type="SAM" id="Phobius"/>
    </source>
</evidence>
<gene>
    <name evidence="5" type="ORF">L2764_10905</name>
</gene>
<name>A0ABT0LCR7_9GAMM</name>
<evidence type="ECO:0008006" key="7">
    <source>
        <dbReference type="Google" id="ProtNLM"/>
    </source>
</evidence>
<dbReference type="SUPFAM" id="SSF51445">
    <property type="entry name" value="(Trans)glycosidases"/>
    <property type="match status" value="1"/>
</dbReference>